<dbReference type="EMBL" id="JASWJB010000150">
    <property type="protein sequence ID" value="KAK2594913.1"/>
    <property type="molecule type" value="Genomic_DNA"/>
</dbReference>
<evidence type="ECO:0000313" key="3">
    <source>
        <dbReference type="Proteomes" id="UP001251528"/>
    </source>
</evidence>
<dbReference type="AlphaFoldDB" id="A0AAJ0FXF5"/>
<proteinExistence type="predicted"/>
<gene>
    <name evidence="2" type="ORF">QQS21_007361</name>
</gene>
<comment type="caution">
    <text evidence="2">The sequence shown here is derived from an EMBL/GenBank/DDBJ whole genome shotgun (WGS) entry which is preliminary data.</text>
</comment>
<feature type="region of interest" description="Disordered" evidence="1">
    <location>
        <begin position="187"/>
        <end position="206"/>
    </location>
</feature>
<feature type="region of interest" description="Disordered" evidence="1">
    <location>
        <begin position="1"/>
        <end position="72"/>
    </location>
</feature>
<name>A0AAJ0FXF5_9HYPO</name>
<sequence length="347" mass="37670">MHVMPVTDAKSGRPRFNSQQSKSPPVADDDDAYTITPPYRTVAGHGHAPRSERSSYRTFPITPEPQQDYRPQDVDQTLPSLLLTDDVHHLELQQHAAFSDSAGLSYSHHSFADVSSHDALFETTSPAPLSAEMPAALWSTDSASLQSPPDRGTSTEPQSQAFQGYAFFNLLQQCSKLQRHLLAAEDASAQSSDDGSAMVPSRGAEMPDSKMQEMLEDVEANYKLILDICEKGAALSRPFPGQTIGLSEKPPPPLLDPASISLITAVVFKALQVCSVLLGGAGLRARSIADVLLYKRLDVNITLARIVISKIEASAPNKVPLWQELSNKVGLIERQFADKREGIISGV</sequence>
<accession>A0AAJ0FXF5</accession>
<organism evidence="2 3">
    <name type="scientific">Conoideocrella luteorostrata</name>
    <dbReference type="NCBI Taxonomy" id="1105319"/>
    <lineage>
        <taxon>Eukaryota</taxon>
        <taxon>Fungi</taxon>
        <taxon>Dikarya</taxon>
        <taxon>Ascomycota</taxon>
        <taxon>Pezizomycotina</taxon>
        <taxon>Sordariomycetes</taxon>
        <taxon>Hypocreomycetidae</taxon>
        <taxon>Hypocreales</taxon>
        <taxon>Clavicipitaceae</taxon>
        <taxon>Conoideocrella</taxon>
    </lineage>
</organism>
<feature type="compositionally biased region" description="Low complexity" evidence="1">
    <location>
        <begin position="187"/>
        <end position="197"/>
    </location>
</feature>
<reference evidence="2" key="1">
    <citation type="submission" date="2023-06" db="EMBL/GenBank/DDBJ databases">
        <title>Conoideocrella luteorostrata (Hypocreales: Clavicipitaceae), a potential biocontrol fungus for elongate hemlock scale in United States Christmas tree production areas.</title>
        <authorList>
            <person name="Barrett H."/>
            <person name="Lovett B."/>
            <person name="Macias A.M."/>
            <person name="Stajich J.E."/>
            <person name="Kasson M.T."/>
        </authorList>
    </citation>
    <scope>NUCLEOTIDE SEQUENCE</scope>
    <source>
        <strain evidence="2">ARSEF 14590</strain>
    </source>
</reference>
<evidence type="ECO:0000313" key="2">
    <source>
        <dbReference type="EMBL" id="KAK2594913.1"/>
    </source>
</evidence>
<evidence type="ECO:0000256" key="1">
    <source>
        <dbReference type="SAM" id="MobiDB-lite"/>
    </source>
</evidence>
<protein>
    <submittedName>
        <fullName evidence="2">Uncharacterized protein</fullName>
    </submittedName>
</protein>
<keyword evidence="3" id="KW-1185">Reference proteome</keyword>
<dbReference type="Proteomes" id="UP001251528">
    <property type="component" value="Unassembled WGS sequence"/>
</dbReference>